<dbReference type="EMBL" id="JXTB01000657">
    <property type="protein sequence ID" value="PON34490.1"/>
    <property type="molecule type" value="Genomic_DNA"/>
</dbReference>
<evidence type="ECO:0000256" key="1">
    <source>
        <dbReference type="SAM" id="MobiDB-lite"/>
    </source>
</evidence>
<reference evidence="3" key="1">
    <citation type="submission" date="2016-06" db="EMBL/GenBank/DDBJ databases">
        <title>Parallel loss of symbiosis genes in relatives of nitrogen-fixing non-legume Parasponia.</title>
        <authorList>
            <person name="Van Velzen R."/>
            <person name="Holmer R."/>
            <person name="Bu F."/>
            <person name="Rutten L."/>
            <person name="Van Zeijl A."/>
            <person name="Liu W."/>
            <person name="Santuari L."/>
            <person name="Cao Q."/>
            <person name="Sharma T."/>
            <person name="Shen D."/>
            <person name="Roswanjaya Y."/>
            <person name="Wardhani T."/>
            <person name="Kalhor M.S."/>
            <person name="Jansen J."/>
            <person name="Van den Hoogen J."/>
            <person name="Gungor B."/>
            <person name="Hartog M."/>
            <person name="Hontelez J."/>
            <person name="Verver J."/>
            <person name="Yang W.-C."/>
            <person name="Schijlen E."/>
            <person name="Repin R."/>
            <person name="Schilthuizen M."/>
            <person name="Schranz E."/>
            <person name="Heidstra R."/>
            <person name="Miyata K."/>
            <person name="Fedorova E."/>
            <person name="Kohlen W."/>
            <person name="Bisseling T."/>
            <person name="Smit S."/>
            <person name="Geurts R."/>
        </authorList>
    </citation>
    <scope>NUCLEOTIDE SEQUENCE [LARGE SCALE GENOMIC DNA]</scope>
    <source>
        <strain evidence="3">cv. WU1-14</strain>
    </source>
</reference>
<name>A0A2P5AD67_PARAD</name>
<evidence type="ECO:0000313" key="3">
    <source>
        <dbReference type="Proteomes" id="UP000237105"/>
    </source>
</evidence>
<proteinExistence type="predicted"/>
<feature type="compositionally biased region" description="Basic residues" evidence="1">
    <location>
        <begin position="1"/>
        <end position="25"/>
    </location>
</feature>
<feature type="region of interest" description="Disordered" evidence="1">
    <location>
        <begin position="1"/>
        <end position="31"/>
    </location>
</feature>
<keyword evidence="3" id="KW-1185">Reference proteome</keyword>
<dbReference type="AlphaFoldDB" id="A0A2P5AD67"/>
<protein>
    <submittedName>
        <fullName evidence="2">Uncharacterized protein</fullName>
    </submittedName>
</protein>
<comment type="caution">
    <text evidence="2">The sequence shown here is derived from an EMBL/GenBank/DDBJ whole genome shotgun (WGS) entry which is preliminary data.</text>
</comment>
<organism evidence="2 3">
    <name type="scientific">Parasponia andersonii</name>
    <name type="common">Sponia andersonii</name>
    <dbReference type="NCBI Taxonomy" id="3476"/>
    <lineage>
        <taxon>Eukaryota</taxon>
        <taxon>Viridiplantae</taxon>
        <taxon>Streptophyta</taxon>
        <taxon>Embryophyta</taxon>
        <taxon>Tracheophyta</taxon>
        <taxon>Spermatophyta</taxon>
        <taxon>Magnoliopsida</taxon>
        <taxon>eudicotyledons</taxon>
        <taxon>Gunneridae</taxon>
        <taxon>Pentapetalae</taxon>
        <taxon>rosids</taxon>
        <taxon>fabids</taxon>
        <taxon>Rosales</taxon>
        <taxon>Cannabaceae</taxon>
        <taxon>Parasponia</taxon>
    </lineage>
</organism>
<dbReference type="Proteomes" id="UP000237105">
    <property type="component" value="Unassembled WGS sequence"/>
</dbReference>
<evidence type="ECO:0000313" key="2">
    <source>
        <dbReference type="EMBL" id="PON34490.1"/>
    </source>
</evidence>
<sequence length="142" mass="16718">MERLSREKRRIRKRNKKRKRKRRRTKREEKRVTMTTTMTMVKREEKLGEKIGSESEADIIEKGIQASVGLGDYKEEERGEKAKVEKIVATKRLKQVMKPVDKFIPIEKKKTLQKSVPVKPNSAIQAPRKQRICPFSITLMLK</sequence>
<gene>
    <name evidence="2" type="ORF">PanWU01x14_344130</name>
</gene>
<accession>A0A2P5AD67</accession>